<comment type="caution">
    <text evidence="2">The sequence shown here is derived from an EMBL/GenBank/DDBJ whole genome shotgun (WGS) entry which is preliminary data.</text>
</comment>
<dbReference type="PANTHER" id="PTHR31912:SF34">
    <property type="entry name" value="NOTOCHORD-RELATED PROTEIN"/>
    <property type="match status" value="1"/>
</dbReference>
<evidence type="ECO:0000313" key="2">
    <source>
        <dbReference type="EMBL" id="KAA1127902.1"/>
    </source>
</evidence>
<sequence>MGRMKPPELANIEGWYRAFKTTSLNIPSLSPYYMAKHSSNFIGKEFKTVLQSAPFVLFEFMTDDERLAWRALCELAPLVFQTRIEEMDVYLADLRFHIQKFLFYIIRTTAQWINKPKFHMLVHLPESIERFGPASLFATEKFESYNGVLRNASIHSNRQSPGKDIAITFANYKVIRHLICGGHFQHPKHPGVYVAAGSEVAQLFGDNPLVQKSMDYNHTAVSGQCSFPYPLNIRLPPGEKTQIPPPLQLHMPAQQLYQVAGFQLNAHRTLRKGVFILVGAKNT</sequence>
<evidence type="ECO:0000313" key="3">
    <source>
        <dbReference type="Proteomes" id="UP000324748"/>
    </source>
</evidence>
<name>A0A5B0RRB9_PUCGR</name>
<reference evidence="3 4" key="1">
    <citation type="submission" date="2019-05" db="EMBL/GenBank/DDBJ databases">
        <title>Emergence of the Ug99 lineage of the wheat stem rust pathogen through somatic hybridization.</title>
        <authorList>
            <person name="Li F."/>
            <person name="Upadhyaya N.M."/>
            <person name="Sperschneider J."/>
            <person name="Matny O."/>
            <person name="Nguyen-Phuc H."/>
            <person name="Mago R."/>
            <person name="Raley C."/>
            <person name="Miller M.E."/>
            <person name="Silverstein K.A.T."/>
            <person name="Henningsen E."/>
            <person name="Hirsch C.D."/>
            <person name="Visser B."/>
            <person name="Pretorius Z.A."/>
            <person name="Steffenson B.J."/>
            <person name="Schwessinger B."/>
            <person name="Dodds P.N."/>
            <person name="Figueroa M."/>
        </authorList>
    </citation>
    <scope>NUCLEOTIDE SEQUENCE [LARGE SCALE GENOMIC DNA]</scope>
    <source>
        <strain evidence="1">21-0</strain>
        <strain evidence="2 4">Ug99</strain>
    </source>
</reference>
<organism evidence="2 4">
    <name type="scientific">Puccinia graminis f. sp. tritici</name>
    <dbReference type="NCBI Taxonomy" id="56615"/>
    <lineage>
        <taxon>Eukaryota</taxon>
        <taxon>Fungi</taxon>
        <taxon>Dikarya</taxon>
        <taxon>Basidiomycota</taxon>
        <taxon>Pucciniomycotina</taxon>
        <taxon>Pucciniomycetes</taxon>
        <taxon>Pucciniales</taxon>
        <taxon>Pucciniaceae</taxon>
        <taxon>Puccinia</taxon>
    </lineage>
</organism>
<dbReference type="OrthoDB" id="2506088at2759"/>
<accession>A0A5B0RRB9</accession>
<dbReference type="PANTHER" id="PTHR31912">
    <property type="entry name" value="IP13529P"/>
    <property type="match status" value="1"/>
</dbReference>
<dbReference type="EMBL" id="VDEP01000147">
    <property type="protein sequence ID" value="KAA1127902.1"/>
    <property type="molecule type" value="Genomic_DNA"/>
</dbReference>
<keyword evidence="3" id="KW-1185">Reference proteome</keyword>
<evidence type="ECO:0000313" key="1">
    <source>
        <dbReference type="EMBL" id="KAA1107090.1"/>
    </source>
</evidence>
<protein>
    <submittedName>
        <fullName evidence="2">Uncharacterized protein</fullName>
    </submittedName>
</protein>
<proteinExistence type="predicted"/>
<dbReference type="Proteomes" id="UP000325313">
    <property type="component" value="Unassembled WGS sequence"/>
</dbReference>
<gene>
    <name evidence="1" type="ORF">PGT21_001884</name>
    <name evidence="2" type="ORF">PGTUg99_008042</name>
</gene>
<dbReference type="AlphaFoldDB" id="A0A5B0RRB9"/>
<evidence type="ECO:0000313" key="4">
    <source>
        <dbReference type="Proteomes" id="UP000325313"/>
    </source>
</evidence>
<dbReference type="EMBL" id="VSWC01000029">
    <property type="protein sequence ID" value="KAA1107090.1"/>
    <property type="molecule type" value="Genomic_DNA"/>
</dbReference>
<dbReference type="Proteomes" id="UP000324748">
    <property type="component" value="Unassembled WGS sequence"/>
</dbReference>